<name>A0ABT9SHR3_9BURK</name>
<dbReference type="Proteomes" id="UP001226867">
    <property type="component" value="Unassembled WGS sequence"/>
</dbReference>
<evidence type="ECO:0000313" key="2">
    <source>
        <dbReference type="Proteomes" id="UP001226867"/>
    </source>
</evidence>
<gene>
    <name evidence="1" type="ORF">J2W36_005213</name>
</gene>
<organism evidence="1 2">
    <name type="scientific">Variovorax ginsengisoli</name>
    <dbReference type="NCBI Taxonomy" id="363844"/>
    <lineage>
        <taxon>Bacteria</taxon>
        <taxon>Pseudomonadati</taxon>
        <taxon>Pseudomonadota</taxon>
        <taxon>Betaproteobacteria</taxon>
        <taxon>Burkholderiales</taxon>
        <taxon>Comamonadaceae</taxon>
        <taxon>Variovorax</taxon>
    </lineage>
</organism>
<reference evidence="1 2" key="1">
    <citation type="submission" date="2023-07" db="EMBL/GenBank/DDBJ databases">
        <title>Sorghum-associated microbial communities from plants grown in Nebraska, USA.</title>
        <authorList>
            <person name="Schachtman D."/>
        </authorList>
    </citation>
    <scope>NUCLEOTIDE SEQUENCE [LARGE SCALE GENOMIC DNA]</scope>
    <source>
        <strain evidence="1 2">DS1607</strain>
    </source>
</reference>
<evidence type="ECO:0000313" key="1">
    <source>
        <dbReference type="EMBL" id="MDP9902932.1"/>
    </source>
</evidence>
<proteinExistence type="predicted"/>
<sequence>MVVDKVVHRVDRLVVALQASDVRNANCFFRRRVAEFGLKSQLKIDRVLKFSKIRLGAFRINNSTTGRCLLATCGGSLLSGGVLARTTNNNIFTRRIGPSKRSALIAVRKQVLLAIKRAILRAFNQRFIFRLFFRHFTNSQANVSRRIANGYGAPSLNPFA</sequence>
<keyword evidence="2" id="KW-1185">Reference proteome</keyword>
<accession>A0ABT9SHR3</accession>
<dbReference type="EMBL" id="JAUSRO010000024">
    <property type="protein sequence ID" value="MDP9902932.1"/>
    <property type="molecule type" value="Genomic_DNA"/>
</dbReference>
<protein>
    <submittedName>
        <fullName evidence="1">Uncharacterized protein</fullName>
    </submittedName>
</protein>
<comment type="caution">
    <text evidence="1">The sequence shown here is derived from an EMBL/GenBank/DDBJ whole genome shotgun (WGS) entry which is preliminary data.</text>
</comment>